<keyword evidence="1" id="KW-1133">Transmembrane helix</keyword>
<accession>A0A6G7VC44</accession>
<evidence type="ECO:0000313" key="2">
    <source>
        <dbReference type="EMBL" id="QIK37522.1"/>
    </source>
</evidence>
<dbReference type="InterPro" id="IPR025489">
    <property type="entry name" value="DUF4381"/>
</dbReference>
<dbReference type="AlphaFoldDB" id="A0A6G7VC44"/>
<dbReference type="RefSeq" id="WP_166270288.1">
    <property type="nucleotide sequence ID" value="NZ_CP048029.1"/>
</dbReference>
<evidence type="ECO:0000256" key="1">
    <source>
        <dbReference type="SAM" id="Phobius"/>
    </source>
</evidence>
<feature type="transmembrane region" description="Helical" evidence="1">
    <location>
        <begin position="30"/>
        <end position="47"/>
    </location>
</feature>
<keyword evidence="3" id="KW-1185">Reference proteome</keyword>
<evidence type="ECO:0000313" key="3">
    <source>
        <dbReference type="Proteomes" id="UP000502699"/>
    </source>
</evidence>
<dbReference type="Pfam" id="PF14316">
    <property type="entry name" value="DUF4381"/>
    <property type="match status" value="1"/>
</dbReference>
<reference evidence="3" key="1">
    <citation type="submission" date="2020-01" db="EMBL/GenBank/DDBJ databases">
        <title>Caldichromatium gen. nov., sp. nov., a thermophilic purple sulfur bacterium member of the family Chromatiaceae isolated from Nakabusa hot spring, Japan.</title>
        <authorList>
            <person name="Saini M.K."/>
            <person name="Hanada S."/>
            <person name="Tank M."/>
        </authorList>
    </citation>
    <scope>NUCLEOTIDE SEQUENCE [LARGE SCALE GENOMIC DNA]</scope>
    <source>
        <strain evidence="3">No.7</strain>
    </source>
</reference>
<dbReference type="KEGG" id="cjap:GWK36_05500"/>
<dbReference type="Proteomes" id="UP000502699">
    <property type="component" value="Chromosome"/>
</dbReference>
<name>A0A6G7VC44_9GAMM</name>
<organism evidence="2 3">
    <name type="scientific">Caldichromatium japonicum</name>
    <dbReference type="NCBI Taxonomy" id="2699430"/>
    <lineage>
        <taxon>Bacteria</taxon>
        <taxon>Pseudomonadati</taxon>
        <taxon>Pseudomonadota</taxon>
        <taxon>Gammaproteobacteria</taxon>
        <taxon>Chromatiales</taxon>
        <taxon>Chromatiaceae</taxon>
        <taxon>Caldichromatium</taxon>
    </lineage>
</organism>
<proteinExistence type="predicted"/>
<protein>
    <submittedName>
        <fullName evidence="2">DUF4381 domain-containing protein</fullName>
    </submittedName>
</protein>
<keyword evidence="1" id="KW-0472">Membrane</keyword>
<dbReference type="EMBL" id="CP048029">
    <property type="protein sequence ID" value="QIK37522.1"/>
    <property type="molecule type" value="Genomic_DNA"/>
</dbReference>
<keyword evidence="1" id="KW-0812">Transmembrane</keyword>
<sequence length="213" mass="23323">MDPLLPLEPTLQALRDIRDLPPLPWWPPALGWWLLAAGLIALGLLIWRWRSILSLSLPLPGITLGTWRWEAAQVLRDLRRRLARGDDPKALAGELSELMRCIAMARFGRPACAGLTGRDWLSWLAEHDPNGFSWEERGQILIQAPYAPPGRVETEQAVAALQALIAAAWGWVETGTQGKSIAVRNAGRSAAILRASSAAEMAAFAGVRDKADV</sequence>
<gene>
    <name evidence="2" type="ORF">GWK36_05500</name>
</gene>